<dbReference type="AlphaFoldDB" id="A0A0B5F0I7"/>
<evidence type="ECO:0000313" key="3">
    <source>
        <dbReference type="Proteomes" id="UP000031523"/>
    </source>
</evidence>
<dbReference type="KEGG" id="sals:SLNWT_7218"/>
<accession>A0A0B5F0I7</accession>
<sequence>MPMSVIALDVSGSRITGEAVAASGRVLDAYRTPVRPELGPDDVVDSVLDCADRLAAGAAREGDPAVAAGIVVPGLVDEASGTVLYAAGLGWYDMPVGDWLGEHIRLPVAVGHDVRAGAVAESRLGAGRGCANFAYVPVGAGVAAALMLGGRPLGSDRGGAGEIGHLVVRPSGPRCACGNRGCVETLASAPAIADRYTCLTGEAGVSAQEVQRRAALGDETAAEIWQEALEALADGLAALTRVVDFDRIVLGGELVEAGPAFFAPLRGALAERLTFRPPPRLTAAKLGGRVGCLGAALLAEDLRAPAAA</sequence>
<dbReference type="InterPro" id="IPR043129">
    <property type="entry name" value="ATPase_NBD"/>
</dbReference>
<comment type="similarity">
    <text evidence="1">Belongs to the ROK (NagC/XylR) family.</text>
</comment>
<reference evidence="2 3" key="1">
    <citation type="submission" date="2015-01" db="EMBL/GenBank/DDBJ databases">
        <title>Enhanced salinomycin production by adjusting the supply of polyketide extender units in Streptomyce albus DSM 41398.</title>
        <authorList>
            <person name="Lu C."/>
        </authorList>
    </citation>
    <scope>NUCLEOTIDE SEQUENCE [LARGE SCALE GENOMIC DNA]</scope>
    <source>
        <strain evidence="3">ATCC 21838 / DSM 41398 / FERM P-419 / JCM 4703 / NBRC 107858</strain>
    </source>
</reference>
<dbReference type="PANTHER" id="PTHR18964:SF149">
    <property type="entry name" value="BIFUNCTIONAL UDP-N-ACETYLGLUCOSAMINE 2-EPIMERASE_N-ACETYLMANNOSAMINE KINASE"/>
    <property type="match status" value="1"/>
</dbReference>
<dbReference type="InterPro" id="IPR000600">
    <property type="entry name" value="ROK"/>
</dbReference>
<keyword evidence="3" id="KW-1185">Reference proteome</keyword>
<proteinExistence type="inferred from homology"/>
<protein>
    <submittedName>
        <fullName evidence="2">ROK-family transcriptional regulator</fullName>
    </submittedName>
</protein>
<dbReference type="PANTHER" id="PTHR18964">
    <property type="entry name" value="ROK (REPRESSOR, ORF, KINASE) FAMILY"/>
    <property type="match status" value="1"/>
</dbReference>
<evidence type="ECO:0000313" key="2">
    <source>
        <dbReference type="EMBL" id="AJE87594.1"/>
    </source>
</evidence>
<dbReference type="EMBL" id="CP010519">
    <property type="protein sequence ID" value="AJE87594.1"/>
    <property type="molecule type" value="Genomic_DNA"/>
</dbReference>
<evidence type="ECO:0000256" key="1">
    <source>
        <dbReference type="ARBA" id="ARBA00006479"/>
    </source>
</evidence>
<organism evidence="2 3">
    <name type="scientific">Streptomyces albus (strain ATCC 21838 / DSM 41398 / FERM P-419 / JCM 4703 / NBRC 107858)</name>
    <dbReference type="NCBI Taxonomy" id="1081613"/>
    <lineage>
        <taxon>Bacteria</taxon>
        <taxon>Bacillati</taxon>
        <taxon>Actinomycetota</taxon>
        <taxon>Actinomycetes</taxon>
        <taxon>Kitasatosporales</taxon>
        <taxon>Streptomycetaceae</taxon>
        <taxon>Streptomyces</taxon>
    </lineage>
</organism>
<dbReference type="Pfam" id="PF00480">
    <property type="entry name" value="ROK"/>
    <property type="match status" value="1"/>
</dbReference>
<dbReference type="SUPFAM" id="SSF53067">
    <property type="entry name" value="Actin-like ATPase domain"/>
    <property type="match status" value="1"/>
</dbReference>
<name>A0A0B5F0I7_STRA4</name>
<dbReference type="Gene3D" id="3.30.420.40">
    <property type="match status" value="2"/>
</dbReference>
<gene>
    <name evidence="2" type="ORF">SLNWT_7218</name>
</gene>
<dbReference type="Proteomes" id="UP000031523">
    <property type="component" value="Chromosome"/>
</dbReference>